<dbReference type="Proteomes" id="UP000315353">
    <property type="component" value="Unassembled WGS sequence"/>
</dbReference>
<proteinExistence type="predicted"/>
<dbReference type="EMBL" id="BJNB01000016">
    <property type="protein sequence ID" value="GEB97742.1"/>
    <property type="molecule type" value="Genomic_DNA"/>
</dbReference>
<accession>A0AB73B764</accession>
<protein>
    <submittedName>
        <fullName evidence="1">Uncharacterized protein</fullName>
    </submittedName>
</protein>
<evidence type="ECO:0000313" key="1">
    <source>
        <dbReference type="EMBL" id="GEB97742.1"/>
    </source>
</evidence>
<name>A0AB73B764_CORFL</name>
<dbReference type="AlphaFoldDB" id="A0AB73B764"/>
<evidence type="ECO:0000313" key="2">
    <source>
        <dbReference type="Proteomes" id="UP000315353"/>
    </source>
</evidence>
<comment type="caution">
    <text evidence="1">The sequence shown here is derived from an EMBL/GenBank/DDBJ whole genome shotgun (WGS) entry which is preliminary data.</text>
</comment>
<sequence length="95" mass="10787">MRPEAHTLFLVQYMWDGEWTDSGDYFTKLKQAQDDAALFPDCYQTRIAQREVGPIVPLDDDGRIMLGWGPNTDLGVQDSIRITLHVDDKVASDDT</sequence>
<reference evidence="1 2" key="1">
    <citation type="submission" date="2019-06" db="EMBL/GenBank/DDBJ databases">
        <title>Whole genome shotgun sequence of Corynebacterium flavescens NBRC 14136.</title>
        <authorList>
            <person name="Hosoyama A."/>
            <person name="Uohara A."/>
            <person name="Ohji S."/>
            <person name="Ichikawa N."/>
        </authorList>
    </citation>
    <scope>NUCLEOTIDE SEQUENCE [LARGE SCALE GENOMIC DNA]</scope>
    <source>
        <strain evidence="1 2">NBRC 14136</strain>
    </source>
</reference>
<organism evidence="1 2">
    <name type="scientific">Corynebacterium flavescens</name>
    <dbReference type="NCBI Taxonomy" id="28028"/>
    <lineage>
        <taxon>Bacteria</taxon>
        <taxon>Bacillati</taxon>
        <taxon>Actinomycetota</taxon>
        <taxon>Actinomycetes</taxon>
        <taxon>Mycobacteriales</taxon>
        <taxon>Corynebacteriaceae</taxon>
        <taxon>Corynebacterium</taxon>
    </lineage>
</organism>
<gene>
    <name evidence="1" type="ORF">CFL01nite_12370</name>
</gene>